<feature type="compositionally biased region" description="Pro residues" evidence="1">
    <location>
        <begin position="110"/>
        <end position="124"/>
    </location>
</feature>
<dbReference type="RefSeq" id="WP_134672741.1">
    <property type="nucleotide sequence ID" value="NZ_SPUH01000001.1"/>
</dbReference>
<feature type="compositionally biased region" description="Low complexity" evidence="1">
    <location>
        <begin position="47"/>
        <end position="59"/>
    </location>
</feature>
<dbReference type="InterPro" id="IPR014600">
    <property type="entry name" value="UCP035905_mem"/>
</dbReference>
<feature type="transmembrane region" description="Helical" evidence="2">
    <location>
        <begin position="640"/>
        <end position="658"/>
    </location>
</feature>
<comment type="caution">
    <text evidence="3">The sequence shown here is derived from an EMBL/GenBank/DDBJ whole genome shotgun (WGS) entry which is preliminary data.</text>
</comment>
<feature type="transmembrane region" description="Helical" evidence="2">
    <location>
        <begin position="522"/>
        <end position="541"/>
    </location>
</feature>
<feature type="transmembrane region" description="Helical" evidence="2">
    <location>
        <begin position="278"/>
        <end position="297"/>
    </location>
</feature>
<feature type="transmembrane region" description="Helical" evidence="2">
    <location>
        <begin position="437"/>
        <end position="456"/>
    </location>
</feature>
<dbReference type="EMBL" id="SPUH01000001">
    <property type="protein sequence ID" value="TKS53355.1"/>
    <property type="molecule type" value="Genomic_DNA"/>
</dbReference>
<keyword evidence="2" id="KW-1133">Transmembrane helix</keyword>
<organism evidence="3 4">
    <name type="scientific">Luteimonas yindakuii</name>
    <dbReference type="NCBI Taxonomy" id="2565782"/>
    <lineage>
        <taxon>Bacteria</taxon>
        <taxon>Pseudomonadati</taxon>
        <taxon>Pseudomonadota</taxon>
        <taxon>Gammaproteobacteria</taxon>
        <taxon>Lysobacterales</taxon>
        <taxon>Lysobacteraceae</taxon>
        <taxon>Luteimonas</taxon>
    </lineage>
</organism>
<feature type="transmembrane region" description="Helical" evidence="2">
    <location>
        <begin position="856"/>
        <end position="878"/>
    </location>
</feature>
<feature type="transmembrane region" description="Helical" evidence="2">
    <location>
        <begin position="804"/>
        <end position="824"/>
    </location>
</feature>
<feature type="transmembrane region" description="Helical" evidence="2">
    <location>
        <begin position="201"/>
        <end position="221"/>
    </location>
</feature>
<sequence>MMELLVLVGMAVLAMPVLLVVALVKLSDLRQRVVELEVAVDGLRRAPAAAHATPASADPMSLVASSPVREADVPPRPQSAAPRVEAPPSPAHATAEPGAGEQARPAPIRDLPPPRSTPRPPSPPDLLQRAAAAVRRWFTTGNVPVKVGMLVLLAGVGALLKYASDQGWLAVPVGLRLAAVAAAAVAGLVFGWRRRESHRSFALSVQGGMIGILLLVVFAAYRQFDLLPPAVAFAASVVLIAAMGVLAVVQNARALAVFAILAGFLAPIWLSTGAGNHVALFAYYALLNGAILAIAWFRAWRELNLLGFAFTFGIGALWGALSYAPAHYASAQFFLALFFVFYLLIPLLYARRRAPARRDIVDGALVFGTPLVAFSLQAGLLHEQTMTLALCALVVAALYALLARALLRRAGLAVLVQAYALLAVGFATLAVPLALSAQATACVFALEGAALVWLGLRQQRRWPRVSGLGLQAAAAMAFLAGGALPFAAVVVPFAHGRFAGGILIALAGLASAWCYRRVGSSLPAAIAYGWGLAWWLGIWTAELLRVAPAPVEPDALLVLAIGTGWLAAELHRRHPVRLLAATFFAALPVAALLALWQAAVHAQPFAGHGVWAWALFVVAGLRGLVCLRAGDAGIARAAQFAWWLLWPLVLSLLGSWLVGHFELGDGRWSLAVVAPWLAVAALAGWRWPWIAHPLGHTFDPARAALRLTLCVVLLLWWLPALRGAGDPEPLPWLAVLNPLDLAQLAVLVLLARWLWSDDAPAAWTRHRLPLLAALGFLLLTAITLRGAHHWGGVAWDARLPSSGLAQAALTVVWSVLGVLGWVLGSRRGQRALWLAGALLMAVVLAKLVLVDRDHLGNLWGIASFIAYGLLCTVVGFFAPAPPRTVHATEQPA</sequence>
<feature type="transmembrane region" description="Helical" evidence="2">
    <location>
        <begin position="227"/>
        <end position="248"/>
    </location>
</feature>
<proteinExistence type="predicted"/>
<keyword evidence="2" id="KW-0812">Transmembrane</keyword>
<evidence type="ECO:0000256" key="1">
    <source>
        <dbReference type="SAM" id="MobiDB-lite"/>
    </source>
</evidence>
<feature type="transmembrane region" description="Helical" evidence="2">
    <location>
        <begin position="143"/>
        <end position="163"/>
    </location>
</feature>
<feature type="transmembrane region" description="Helical" evidence="2">
    <location>
        <begin position="361"/>
        <end position="380"/>
    </location>
</feature>
<dbReference type="PANTHER" id="PTHR38434">
    <property type="entry name" value="BLL2549 PROTEIN"/>
    <property type="match status" value="1"/>
</dbReference>
<feature type="transmembrane region" description="Helical" evidence="2">
    <location>
        <begin position="703"/>
        <end position="720"/>
    </location>
</feature>
<evidence type="ECO:0000313" key="3">
    <source>
        <dbReference type="EMBL" id="TKS53355.1"/>
    </source>
</evidence>
<feature type="transmembrane region" description="Helical" evidence="2">
    <location>
        <begin position="610"/>
        <end position="628"/>
    </location>
</feature>
<reference evidence="3 4" key="1">
    <citation type="submission" date="2019-01" db="EMBL/GenBank/DDBJ databases">
        <authorList>
            <person name="Zhang S."/>
        </authorList>
    </citation>
    <scope>NUCLEOTIDE SEQUENCE [LARGE SCALE GENOMIC DNA]</scope>
    <source>
        <strain evidence="3 4">1626</strain>
    </source>
</reference>
<feature type="transmembrane region" description="Helical" evidence="2">
    <location>
        <begin position="670"/>
        <end position="691"/>
    </location>
</feature>
<feature type="transmembrane region" description="Helical" evidence="2">
    <location>
        <begin position="304"/>
        <end position="324"/>
    </location>
</feature>
<dbReference type="PANTHER" id="PTHR38434:SF1">
    <property type="entry name" value="BLL2549 PROTEIN"/>
    <property type="match status" value="1"/>
</dbReference>
<feature type="transmembrane region" description="Helical" evidence="2">
    <location>
        <begin position="553"/>
        <end position="571"/>
    </location>
</feature>
<feature type="transmembrane region" description="Helical" evidence="2">
    <location>
        <begin position="732"/>
        <end position="755"/>
    </location>
</feature>
<keyword evidence="4" id="KW-1185">Reference proteome</keyword>
<feature type="transmembrane region" description="Helical" evidence="2">
    <location>
        <begin position="410"/>
        <end position="431"/>
    </location>
</feature>
<gene>
    <name evidence="3" type="ORF">E4582_00270</name>
</gene>
<dbReference type="PIRSF" id="PIRSF035905">
    <property type="entry name" value="UCP035905_mp"/>
    <property type="match status" value="1"/>
</dbReference>
<dbReference type="Pfam" id="PF10101">
    <property type="entry name" value="DUF2339"/>
    <property type="match status" value="1"/>
</dbReference>
<feature type="transmembrane region" description="Helical" evidence="2">
    <location>
        <begin position="831"/>
        <end position="850"/>
    </location>
</feature>
<feature type="transmembrane region" description="Helical" evidence="2">
    <location>
        <begin position="255"/>
        <end position="272"/>
    </location>
</feature>
<feature type="transmembrane region" description="Helical" evidence="2">
    <location>
        <begin position="468"/>
        <end position="491"/>
    </location>
</feature>
<accession>A0A4Z1R490</accession>
<feature type="transmembrane region" description="Helical" evidence="2">
    <location>
        <begin position="497"/>
        <end position="515"/>
    </location>
</feature>
<evidence type="ECO:0000313" key="4">
    <source>
        <dbReference type="Proteomes" id="UP000298681"/>
    </source>
</evidence>
<keyword evidence="2" id="KW-0472">Membrane</keyword>
<dbReference type="Proteomes" id="UP000298681">
    <property type="component" value="Unassembled WGS sequence"/>
</dbReference>
<evidence type="ECO:0000256" key="2">
    <source>
        <dbReference type="SAM" id="Phobius"/>
    </source>
</evidence>
<feature type="transmembrane region" description="Helical" evidence="2">
    <location>
        <begin position="6"/>
        <end position="24"/>
    </location>
</feature>
<dbReference type="InterPro" id="IPR019286">
    <property type="entry name" value="DUF2339_TM"/>
</dbReference>
<dbReference type="AlphaFoldDB" id="A0A4Z1R490"/>
<feature type="transmembrane region" description="Helical" evidence="2">
    <location>
        <begin position="767"/>
        <end position="784"/>
    </location>
</feature>
<feature type="transmembrane region" description="Helical" evidence="2">
    <location>
        <begin position="330"/>
        <end position="349"/>
    </location>
</feature>
<protein>
    <submittedName>
        <fullName evidence="3">DUF2339 domain-containing protein</fullName>
    </submittedName>
</protein>
<name>A0A4Z1R490_9GAMM</name>
<feature type="transmembrane region" description="Helical" evidence="2">
    <location>
        <begin position="578"/>
        <end position="598"/>
    </location>
</feature>
<feature type="transmembrane region" description="Helical" evidence="2">
    <location>
        <begin position="169"/>
        <end position="189"/>
    </location>
</feature>
<feature type="region of interest" description="Disordered" evidence="1">
    <location>
        <begin position="47"/>
        <end position="126"/>
    </location>
</feature>
<feature type="transmembrane region" description="Helical" evidence="2">
    <location>
        <begin position="386"/>
        <end position="403"/>
    </location>
</feature>